<sequence length="53" mass="6797">MAYDYMRVWRFGIQRHRIDWYYQNRYIFGSYFVPIRLVLMYVYKGILNPSHWI</sequence>
<dbReference type="Gramene" id="OB11G19760.1">
    <property type="protein sequence ID" value="OB11G19760.1"/>
    <property type="gene ID" value="OB11G19760"/>
</dbReference>
<organism evidence="2">
    <name type="scientific">Oryza brachyantha</name>
    <name type="common">malo sina</name>
    <dbReference type="NCBI Taxonomy" id="4533"/>
    <lineage>
        <taxon>Eukaryota</taxon>
        <taxon>Viridiplantae</taxon>
        <taxon>Streptophyta</taxon>
        <taxon>Embryophyta</taxon>
        <taxon>Tracheophyta</taxon>
        <taxon>Spermatophyta</taxon>
        <taxon>Magnoliopsida</taxon>
        <taxon>Liliopsida</taxon>
        <taxon>Poales</taxon>
        <taxon>Poaceae</taxon>
        <taxon>BOP clade</taxon>
        <taxon>Oryzoideae</taxon>
        <taxon>Oryzeae</taxon>
        <taxon>Oryzinae</taxon>
        <taxon>Oryza</taxon>
    </lineage>
</organism>
<name>J3N840_ORYBR</name>
<accession>J3N840</accession>
<feature type="transmembrane region" description="Helical" evidence="1">
    <location>
        <begin position="26"/>
        <end position="43"/>
    </location>
</feature>
<dbReference type="AlphaFoldDB" id="J3N840"/>
<keyword evidence="3" id="KW-1185">Reference proteome</keyword>
<proteinExistence type="predicted"/>
<reference evidence="2" key="1">
    <citation type="journal article" date="2013" name="Nat. Commun.">
        <title>Whole-genome sequencing of Oryza brachyantha reveals mechanisms underlying Oryza genome evolution.</title>
        <authorList>
            <person name="Chen J."/>
            <person name="Huang Q."/>
            <person name="Gao D."/>
            <person name="Wang J."/>
            <person name="Lang Y."/>
            <person name="Liu T."/>
            <person name="Li B."/>
            <person name="Bai Z."/>
            <person name="Luis Goicoechea J."/>
            <person name="Liang C."/>
            <person name="Chen C."/>
            <person name="Zhang W."/>
            <person name="Sun S."/>
            <person name="Liao Y."/>
            <person name="Zhang X."/>
            <person name="Yang L."/>
            <person name="Song C."/>
            <person name="Wang M."/>
            <person name="Shi J."/>
            <person name="Liu G."/>
            <person name="Liu J."/>
            <person name="Zhou H."/>
            <person name="Zhou W."/>
            <person name="Yu Q."/>
            <person name="An N."/>
            <person name="Chen Y."/>
            <person name="Cai Q."/>
            <person name="Wang B."/>
            <person name="Liu B."/>
            <person name="Min J."/>
            <person name="Huang Y."/>
            <person name="Wu H."/>
            <person name="Li Z."/>
            <person name="Zhang Y."/>
            <person name="Yin Y."/>
            <person name="Song W."/>
            <person name="Jiang J."/>
            <person name="Jackson S.A."/>
            <person name="Wing R.A."/>
            <person name="Wang J."/>
            <person name="Chen M."/>
        </authorList>
    </citation>
    <scope>NUCLEOTIDE SEQUENCE [LARGE SCALE GENOMIC DNA]</scope>
    <source>
        <strain evidence="2">cv. IRGC 101232</strain>
    </source>
</reference>
<dbReference type="Proteomes" id="UP000006038">
    <property type="component" value="Chromosome 11"/>
</dbReference>
<protein>
    <submittedName>
        <fullName evidence="2">Uncharacterized protein</fullName>
    </submittedName>
</protein>
<dbReference type="HOGENOM" id="CLU_3071889_0_0_1"/>
<dbReference type="EnsemblPlants" id="OB11G19760.1">
    <property type="protein sequence ID" value="OB11G19760.1"/>
    <property type="gene ID" value="OB11G19760"/>
</dbReference>
<evidence type="ECO:0000313" key="2">
    <source>
        <dbReference type="EnsemblPlants" id="OB11G19760.1"/>
    </source>
</evidence>
<evidence type="ECO:0000256" key="1">
    <source>
        <dbReference type="SAM" id="Phobius"/>
    </source>
</evidence>
<evidence type="ECO:0000313" key="3">
    <source>
        <dbReference type="Proteomes" id="UP000006038"/>
    </source>
</evidence>
<keyword evidence="1" id="KW-1133">Transmembrane helix</keyword>
<keyword evidence="1" id="KW-0472">Membrane</keyword>
<reference evidence="2" key="2">
    <citation type="submission" date="2013-04" db="UniProtKB">
        <authorList>
            <consortium name="EnsemblPlants"/>
        </authorList>
    </citation>
    <scope>IDENTIFICATION</scope>
</reference>
<keyword evidence="1" id="KW-0812">Transmembrane</keyword>